<keyword evidence="2" id="KW-1185">Reference proteome</keyword>
<dbReference type="Proteomes" id="UP000031760">
    <property type="component" value="Chromosome"/>
</dbReference>
<sequence>MNWKKDRFTINLNMTRLAYLCEKNTLQPFLRMNFKKNLII</sequence>
<organism evidence="1 2">
    <name type="scientific">Nonlabens marinus S1-08</name>
    <dbReference type="NCBI Taxonomy" id="1454201"/>
    <lineage>
        <taxon>Bacteria</taxon>
        <taxon>Pseudomonadati</taxon>
        <taxon>Bacteroidota</taxon>
        <taxon>Flavobacteriia</taxon>
        <taxon>Flavobacteriales</taxon>
        <taxon>Flavobacteriaceae</taxon>
        <taxon>Nonlabens</taxon>
    </lineage>
</organism>
<name>W8VZZ1_9FLAO</name>
<evidence type="ECO:0000313" key="1">
    <source>
        <dbReference type="EMBL" id="BAO55416.1"/>
    </source>
</evidence>
<reference evidence="1 2" key="1">
    <citation type="journal article" date="2014" name="Proc. Natl. Acad. Sci. U.S.A.">
        <title>Functional characterization of flavobacteria rhodopsins reveals a unique class of light-driven chloride pump in bacteria.</title>
        <authorList>
            <person name="Yoshizawa S."/>
            <person name="Kumagai Y."/>
            <person name="Kim H."/>
            <person name="Ogura Y."/>
            <person name="Hayashi T."/>
            <person name="Iwasaki W."/>
            <person name="DeLong E.F."/>
            <person name="Kogure K."/>
        </authorList>
    </citation>
    <scope>NUCLEOTIDE SEQUENCE [LARGE SCALE GENOMIC DNA]</scope>
    <source>
        <strain evidence="1 2">S1-08</strain>
    </source>
</reference>
<dbReference type="STRING" id="1454201.NMS_1407"/>
<dbReference type="HOGENOM" id="CLU_3293255_0_0_10"/>
<evidence type="ECO:0000313" key="2">
    <source>
        <dbReference type="Proteomes" id="UP000031760"/>
    </source>
</evidence>
<proteinExistence type="predicted"/>
<protein>
    <submittedName>
        <fullName evidence="1">Uncharacterized protein</fullName>
    </submittedName>
</protein>
<dbReference type="EMBL" id="AP014548">
    <property type="protein sequence ID" value="BAO55416.1"/>
    <property type="molecule type" value="Genomic_DNA"/>
</dbReference>
<dbReference type="AlphaFoldDB" id="W8VZZ1"/>
<accession>W8VZZ1</accession>
<dbReference type="KEGG" id="nmf:NMS_1407"/>
<gene>
    <name evidence="1" type="ORF">NMS_1407</name>
</gene>